<dbReference type="InParanoid" id="A0A1E7EK35"/>
<feature type="compositionally biased region" description="Basic residues" evidence="1">
    <location>
        <begin position="422"/>
        <end position="431"/>
    </location>
</feature>
<keyword evidence="3" id="KW-1185">Reference proteome</keyword>
<dbReference type="KEGG" id="fcy:FRACYDRAFT_266188"/>
<sequence>MNDADNDIDIEDVQQAQAQNEREQQQQQQQAVFLLRKMILVLEHKEIFPSRSRNKTDELVVQFLEELGDDVHEMLCDNHANGGSDNYYGLDSDRDTEEEVEAIVGFFPEVLHRKGGNYNLYPIQCSTFFHNKHGNWQCNEKAVLFIPILARLAIKFTLFEEDERGGLLCDYGKNGLDNALHSLMASDNTELHNQEHNESIDTKYLQVLIQFRKLGLLNQNDIRWYDLLHKLCEGEDYFAEKRFRFLVEWDPSALTLITNEDGYLPIHCAAEDSSIKGLELVFEYGIRYFPKKEGISLIFRKNTEGFWGETPFQYACKKFGYEQVIKVVEETLIRCYSSSSSDDTPPLNVVEAFLSAAIEENIHLDCLYFLLRREPDLIQKLLSFTTPAAVAAMDSNNNIGHEKNNGINDGENDDNLSQTRSNPKKRKRKRKENIMNDDDNN</sequence>
<name>A0A1E7EK35_9STRA</name>
<feature type="region of interest" description="Disordered" evidence="1">
    <location>
        <begin position="396"/>
        <end position="441"/>
    </location>
</feature>
<evidence type="ECO:0000256" key="1">
    <source>
        <dbReference type="SAM" id="MobiDB-lite"/>
    </source>
</evidence>
<accession>A0A1E7EK35</accession>
<organism evidence="2 3">
    <name type="scientific">Fragilariopsis cylindrus CCMP1102</name>
    <dbReference type="NCBI Taxonomy" id="635003"/>
    <lineage>
        <taxon>Eukaryota</taxon>
        <taxon>Sar</taxon>
        <taxon>Stramenopiles</taxon>
        <taxon>Ochrophyta</taxon>
        <taxon>Bacillariophyta</taxon>
        <taxon>Bacillariophyceae</taxon>
        <taxon>Bacillariophycidae</taxon>
        <taxon>Bacillariales</taxon>
        <taxon>Bacillariaceae</taxon>
        <taxon>Fragilariopsis</taxon>
    </lineage>
</organism>
<evidence type="ECO:0008006" key="4">
    <source>
        <dbReference type="Google" id="ProtNLM"/>
    </source>
</evidence>
<reference evidence="2 3" key="1">
    <citation type="submission" date="2016-09" db="EMBL/GenBank/DDBJ databases">
        <title>Extensive genetic diversity and differential bi-allelic expression allows diatom success in the polar Southern Ocean.</title>
        <authorList>
            <consortium name="DOE Joint Genome Institute"/>
            <person name="Mock T."/>
            <person name="Otillar R.P."/>
            <person name="Strauss J."/>
            <person name="Dupont C."/>
            <person name="Frickenhaus S."/>
            <person name="Maumus F."/>
            <person name="Mcmullan M."/>
            <person name="Sanges R."/>
            <person name="Schmutz J."/>
            <person name="Toseland A."/>
            <person name="Valas R."/>
            <person name="Veluchamy A."/>
            <person name="Ward B.J."/>
            <person name="Allen A."/>
            <person name="Barry K."/>
            <person name="Falciatore A."/>
            <person name="Ferrante M."/>
            <person name="Fortunato A.E."/>
            <person name="Gloeckner G."/>
            <person name="Gruber A."/>
            <person name="Hipkin R."/>
            <person name="Janech M."/>
            <person name="Kroth P."/>
            <person name="Leese F."/>
            <person name="Lindquist E."/>
            <person name="Lyon B.R."/>
            <person name="Martin J."/>
            <person name="Mayer C."/>
            <person name="Parker M."/>
            <person name="Quesneville H."/>
            <person name="Raymond J."/>
            <person name="Uhlig C."/>
            <person name="Valentin K.U."/>
            <person name="Worden A.Z."/>
            <person name="Armbrust E.V."/>
            <person name="Bowler C."/>
            <person name="Green B."/>
            <person name="Moulton V."/>
            <person name="Van Oosterhout C."/>
            <person name="Grigoriev I."/>
        </authorList>
    </citation>
    <scope>NUCLEOTIDE SEQUENCE [LARGE SCALE GENOMIC DNA]</scope>
    <source>
        <strain evidence="2 3">CCMP1102</strain>
    </source>
</reference>
<dbReference type="Gene3D" id="1.25.40.20">
    <property type="entry name" value="Ankyrin repeat-containing domain"/>
    <property type="match status" value="1"/>
</dbReference>
<dbReference type="Proteomes" id="UP000095751">
    <property type="component" value="Unassembled WGS sequence"/>
</dbReference>
<gene>
    <name evidence="2" type="ORF">FRACYDRAFT_266188</name>
</gene>
<dbReference type="AlphaFoldDB" id="A0A1E7EK35"/>
<dbReference type="InterPro" id="IPR036770">
    <property type="entry name" value="Ankyrin_rpt-contain_sf"/>
</dbReference>
<proteinExistence type="predicted"/>
<evidence type="ECO:0000313" key="2">
    <source>
        <dbReference type="EMBL" id="OEU06238.1"/>
    </source>
</evidence>
<evidence type="ECO:0000313" key="3">
    <source>
        <dbReference type="Proteomes" id="UP000095751"/>
    </source>
</evidence>
<dbReference type="SUPFAM" id="SSF48403">
    <property type="entry name" value="Ankyrin repeat"/>
    <property type="match status" value="1"/>
</dbReference>
<dbReference type="EMBL" id="KV784419">
    <property type="protein sequence ID" value="OEU06238.1"/>
    <property type="molecule type" value="Genomic_DNA"/>
</dbReference>
<protein>
    <recommendedName>
        <fullName evidence="4">Ankyrin</fullName>
    </recommendedName>
</protein>